<name>A0A1M5VQ09_9CLOT</name>
<proteinExistence type="predicted"/>
<sequence length="347" mass="39055">MKFEKRYLDDIFKCYAVSSTKIDGEPCLIFAGEGADASMHVYRGKDFEEKTTIWEGSGGTMSISPLSEKDGYFLASKGFVSMVDAKESHVVIVRYKDGEFSYEKIVDLPYLHRFDLVTGKDGTKYFLGATIANHKENKEDWSHPGKLFVAEFPNDYDSKIELQLEELKNGLTINHGYCKGIYEGKEAGFIGAREGMFVVIPPEAKGGEWVVKQIMDTPISDMAVLDIDNDGKQEIATISPFHGSEYKIYKEIDGEYKEVYSYPIYQDFYHTVVSCTLKGKPAFIGGARRNRMQLFVITYDEAKKEFISEVVDEGVGPSNTAVCYTEEGEIILSANRQIGHAAIYYVK</sequence>
<reference evidence="1 2" key="1">
    <citation type="submission" date="2016-11" db="EMBL/GenBank/DDBJ databases">
        <authorList>
            <person name="Jaros S."/>
            <person name="Januszkiewicz K."/>
            <person name="Wedrychowicz H."/>
        </authorList>
    </citation>
    <scope>NUCLEOTIDE SEQUENCE [LARGE SCALE GENOMIC DNA]</scope>
    <source>
        <strain evidence="1 2">DSM 8605</strain>
    </source>
</reference>
<dbReference type="OrthoDB" id="95664at2"/>
<dbReference type="STRING" id="1121316.SAMN02745207_02406"/>
<evidence type="ECO:0000313" key="1">
    <source>
        <dbReference type="EMBL" id="SHH77013.1"/>
    </source>
</evidence>
<protein>
    <recommendedName>
        <fullName evidence="3">FG-GAP repeat-containing protein</fullName>
    </recommendedName>
</protein>
<evidence type="ECO:0000313" key="2">
    <source>
        <dbReference type="Proteomes" id="UP000184447"/>
    </source>
</evidence>
<organism evidence="1 2">
    <name type="scientific">Clostridium grantii DSM 8605</name>
    <dbReference type="NCBI Taxonomy" id="1121316"/>
    <lineage>
        <taxon>Bacteria</taxon>
        <taxon>Bacillati</taxon>
        <taxon>Bacillota</taxon>
        <taxon>Clostridia</taxon>
        <taxon>Eubacteriales</taxon>
        <taxon>Clostridiaceae</taxon>
        <taxon>Clostridium</taxon>
    </lineage>
</organism>
<dbReference type="EMBL" id="FQXM01000012">
    <property type="protein sequence ID" value="SHH77013.1"/>
    <property type="molecule type" value="Genomic_DNA"/>
</dbReference>
<keyword evidence="2" id="KW-1185">Reference proteome</keyword>
<dbReference type="RefSeq" id="WP_073338666.1">
    <property type="nucleotide sequence ID" value="NZ_FQXM01000012.1"/>
</dbReference>
<dbReference type="Proteomes" id="UP000184447">
    <property type="component" value="Unassembled WGS sequence"/>
</dbReference>
<gene>
    <name evidence="1" type="ORF">SAMN02745207_02406</name>
</gene>
<evidence type="ECO:0008006" key="3">
    <source>
        <dbReference type="Google" id="ProtNLM"/>
    </source>
</evidence>
<dbReference type="AlphaFoldDB" id="A0A1M5VQ09"/>
<accession>A0A1M5VQ09</accession>